<keyword evidence="2" id="KW-0808">Transferase</keyword>
<sequence>MFDTRTQFHEYPDVEGFARYDVEIASSEMPSGASWLANCLLELDVALWKPWGADLREDWQSLGERRFRYVRSDEAWRRLLPSLEAGREFQFRATPVPRMTHAWPGTYGPVARTILFVRDPRDALHSLWHRARRIKLVPADESFERFLADPWFHYPVSRADYLAFWLRVWRVALAGREHLIVRYEDYRRDALGTLQRATAFLGLTATPAQLQAAVAASDYQVAREAEARLIDAGTVDAVFNRAGCAEEWRRAFDPDMHRAVGSRFAALYDWLGYAPDASGQARPGKVVDPAWIDSMLVAAQADQWPDDQRARLRCYFTAACTGP</sequence>
<protein>
    <submittedName>
        <fullName evidence="4">Sulfotransferase domain-containing protein</fullName>
    </submittedName>
</protein>
<dbReference type="PANTHER" id="PTHR11783">
    <property type="entry name" value="SULFOTRANSFERASE SULT"/>
    <property type="match status" value="1"/>
</dbReference>
<organism evidence="4 5">
    <name type="scientific">Tahibacter amnicola</name>
    <dbReference type="NCBI Taxonomy" id="2976241"/>
    <lineage>
        <taxon>Bacteria</taxon>
        <taxon>Pseudomonadati</taxon>
        <taxon>Pseudomonadota</taxon>
        <taxon>Gammaproteobacteria</taxon>
        <taxon>Lysobacterales</taxon>
        <taxon>Rhodanobacteraceae</taxon>
        <taxon>Tahibacter</taxon>
    </lineage>
</organism>
<reference evidence="4" key="1">
    <citation type="submission" date="2022-09" db="EMBL/GenBank/DDBJ databases">
        <title>Tahibacter sp. nov., isolated from a fresh water.</title>
        <authorList>
            <person name="Baek J.H."/>
            <person name="Lee J.K."/>
            <person name="Kim J.M."/>
            <person name="Jeon C.O."/>
        </authorList>
    </citation>
    <scope>NUCLEOTIDE SEQUENCE</scope>
    <source>
        <strain evidence="4">W38</strain>
    </source>
</reference>
<dbReference type="EMBL" id="CP104694">
    <property type="protein sequence ID" value="UXI67831.1"/>
    <property type="molecule type" value="Genomic_DNA"/>
</dbReference>
<gene>
    <name evidence="4" type="ORF">N4264_24370</name>
</gene>
<dbReference type="RefSeq" id="WP_261694800.1">
    <property type="nucleotide sequence ID" value="NZ_CP104694.1"/>
</dbReference>
<keyword evidence="5" id="KW-1185">Reference proteome</keyword>
<evidence type="ECO:0000313" key="4">
    <source>
        <dbReference type="EMBL" id="UXI67831.1"/>
    </source>
</evidence>
<accession>A0ABY6BE14</accession>
<name>A0ABY6BE14_9GAMM</name>
<dbReference type="SUPFAM" id="SSF52540">
    <property type="entry name" value="P-loop containing nucleoside triphosphate hydrolases"/>
    <property type="match status" value="1"/>
</dbReference>
<evidence type="ECO:0000259" key="3">
    <source>
        <dbReference type="Pfam" id="PF00685"/>
    </source>
</evidence>
<evidence type="ECO:0000313" key="5">
    <source>
        <dbReference type="Proteomes" id="UP001064632"/>
    </source>
</evidence>
<proteinExistence type="inferred from homology"/>
<feature type="domain" description="Sulfotransferase" evidence="3">
    <location>
        <begin position="110"/>
        <end position="264"/>
    </location>
</feature>
<dbReference type="Pfam" id="PF00685">
    <property type="entry name" value="Sulfotransfer_1"/>
    <property type="match status" value="1"/>
</dbReference>
<comment type="similarity">
    <text evidence="1">Belongs to the sulfotransferase 1 family.</text>
</comment>
<evidence type="ECO:0000256" key="2">
    <source>
        <dbReference type="ARBA" id="ARBA00022679"/>
    </source>
</evidence>
<dbReference type="Gene3D" id="3.40.50.300">
    <property type="entry name" value="P-loop containing nucleotide triphosphate hydrolases"/>
    <property type="match status" value="1"/>
</dbReference>
<dbReference type="InterPro" id="IPR000863">
    <property type="entry name" value="Sulfotransferase_dom"/>
</dbReference>
<dbReference type="InterPro" id="IPR027417">
    <property type="entry name" value="P-loop_NTPase"/>
</dbReference>
<evidence type="ECO:0000256" key="1">
    <source>
        <dbReference type="ARBA" id="ARBA00005771"/>
    </source>
</evidence>
<dbReference type="Proteomes" id="UP001064632">
    <property type="component" value="Chromosome"/>
</dbReference>